<gene>
    <name evidence="1" type="ORF">HYQ45_012086</name>
</gene>
<evidence type="ECO:0000313" key="2">
    <source>
        <dbReference type="Proteomes" id="UP000689129"/>
    </source>
</evidence>
<protein>
    <submittedName>
        <fullName evidence="1">Uncharacterized protein</fullName>
    </submittedName>
</protein>
<organism evidence="1 2">
    <name type="scientific">Verticillium longisporum</name>
    <name type="common">Verticillium dahliae var. longisporum</name>
    <dbReference type="NCBI Taxonomy" id="100787"/>
    <lineage>
        <taxon>Eukaryota</taxon>
        <taxon>Fungi</taxon>
        <taxon>Dikarya</taxon>
        <taxon>Ascomycota</taxon>
        <taxon>Pezizomycotina</taxon>
        <taxon>Sordariomycetes</taxon>
        <taxon>Hypocreomycetidae</taxon>
        <taxon>Glomerellales</taxon>
        <taxon>Plectosphaerellaceae</taxon>
        <taxon>Verticillium</taxon>
    </lineage>
</organism>
<comment type="caution">
    <text evidence="1">The sequence shown here is derived from an EMBL/GenBank/DDBJ whole genome shotgun (WGS) entry which is preliminary data.</text>
</comment>
<accession>A0A8I2ZD21</accession>
<reference evidence="1" key="1">
    <citation type="journal article" date="2021" name="Mol. Plant Pathol.">
        <title>A 20-kb lineage-specific genomic region tames virulence in pathogenic amphidiploid Verticillium longisporum.</title>
        <authorList>
            <person name="Harting R."/>
            <person name="Starke J."/>
            <person name="Kusch H."/>
            <person name="Poggeler S."/>
            <person name="Maurus I."/>
            <person name="Schluter R."/>
            <person name="Landesfeind M."/>
            <person name="Bulla I."/>
            <person name="Nowrousian M."/>
            <person name="de Jonge R."/>
            <person name="Stahlhut G."/>
            <person name="Hoff K.J."/>
            <person name="Asshauer K.P."/>
            <person name="Thurmer A."/>
            <person name="Stanke M."/>
            <person name="Daniel R."/>
            <person name="Morgenstern B."/>
            <person name="Thomma B.P.H.J."/>
            <person name="Kronstad J.W."/>
            <person name="Braus-Stromeyer S.A."/>
            <person name="Braus G.H."/>
        </authorList>
    </citation>
    <scope>NUCLEOTIDE SEQUENCE</scope>
    <source>
        <strain evidence="1">Vl32</strain>
    </source>
</reference>
<dbReference type="AlphaFoldDB" id="A0A8I2ZD21"/>
<proteinExistence type="predicted"/>
<dbReference type="EMBL" id="JAEMWZ010000274">
    <property type="protein sequence ID" value="KAG7128185.1"/>
    <property type="molecule type" value="Genomic_DNA"/>
</dbReference>
<evidence type="ECO:0000313" key="1">
    <source>
        <dbReference type="EMBL" id="KAG7128185.1"/>
    </source>
</evidence>
<name>A0A8I2ZD21_VERLO</name>
<sequence>MHAILRWSNLCASWLSGPACKKFEHSDTALRSPFRSHMARTIQYHGRRLTPVTPPIGSTTIHAAFAVTR</sequence>
<dbReference type="Proteomes" id="UP000689129">
    <property type="component" value="Unassembled WGS sequence"/>
</dbReference>